<evidence type="ECO:0000256" key="4">
    <source>
        <dbReference type="ARBA" id="ARBA00022825"/>
    </source>
</evidence>
<dbReference type="PROSITE" id="PS50240">
    <property type="entry name" value="TRYPSIN_DOM"/>
    <property type="match status" value="1"/>
</dbReference>
<dbReference type="InterPro" id="IPR009003">
    <property type="entry name" value="Peptidase_S1_PA"/>
</dbReference>
<dbReference type="GO" id="GO:0006508">
    <property type="term" value="P:proteolysis"/>
    <property type="evidence" value="ECO:0007669"/>
    <property type="project" value="UniProtKB-KW"/>
</dbReference>
<gene>
    <name evidence="9" type="ORF">R5R35_006908</name>
</gene>
<dbReference type="GO" id="GO:0004252">
    <property type="term" value="F:serine-type endopeptidase activity"/>
    <property type="evidence" value="ECO:0007669"/>
    <property type="project" value="InterPro"/>
</dbReference>
<dbReference type="PANTHER" id="PTHR24260">
    <property type="match status" value="1"/>
</dbReference>
<accession>A0AAN9Z5S6</accession>
<reference evidence="9 10" key="1">
    <citation type="submission" date="2024-03" db="EMBL/GenBank/DDBJ databases">
        <title>The genome assembly and annotation of the cricket Gryllus longicercus Weissman &amp; Gray.</title>
        <authorList>
            <person name="Szrajer S."/>
            <person name="Gray D."/>
            <person name="Ylla G."/>
        </authorList>
    </citation>
    <scope>NUCLEOTIDE SEQUENCE [LARGE SCALE GENOMIC DNA]</scope>
    <source>
        <strain evidence="9">DAG 2021-001</strain>
        <tissue evidence="9">Whole body minus gut</tissue>
    </source>
</reference>
<evidence type="ECO:0000256" key="7">
    <source>
        <dbReference type="RuleBase" id="RU363034"/>
    </source>
</evidence>
<proteinExistence type="predicted"/>
<dbReference type="InterPro" id="IPR043504">
    <property type="entry name" value="Peptidase_S1_PA_chymotrypsin"/>
</dbReference>
<evidence type="ECO:0000256" key="2">
    <source>
        <dbReference type="ARBA" id="ARBA00022729"/>
    </source>
</evidence>
<dbReference type="PROSITE" id="PS00134">
    <property type="entry name" value="TRYPSIN_HIS"/>
    <property type="match status" value="1"/>
</dbReference>
<protein>
    <recommendedName>
        <fullName evidence="8">Peptidase S1 domain-containing protein</fullName>
    </recommendedName>
</protein>
<evidence type="ECO:0000313" key="9">
    <source>
        <dbReference type="EMBL" id="KAK7865651.1"/>
    </source>
</evidence>
<dbReference type="SUPFAM" id="SSF50494">
    <property type="entry name" value="Trypsin-like serine proteases"/>
    <property type="match status" value="1"/>
</dbReference>
<dbReference type="SMART" id="SM00020">
    <property type="entry name" value="Tryp_SPc"/>
    <property type="match status" value="1"/>
</dbReference>
<evidence type="ECO:0000256" key="1">
    <source>
        <dbReference type="ARBA" id="ARBA00022670"/>
    </source>
</evidence>
<dbReference type="FunFam" id="2.40.10.10:FF:000025">
    <property type="entry name" value="serine proteases 1/2"/>
    <property type="match status" value="1"/>
</dbReference>
<dbReference type="InterPro" id="IPR033116">
    <property type="entry name" value="TRYPSIN_SER"/>
</dbReference>
<evidence type="ECO:0000256" key="3">
    <source>
        <dbReference type="ARBA" id="ARBA00022801"/>
    </source>
</evidence>
<evidence type="ECO:0000313" key="10">
    <source>
        <dbReference type="Proteomes" id="UP001378592"/>
    </source>
</evidence>
<dbReference type="Pfam" id="PF00089">
    <property type="entry name" value="Trypsin"/>
    <property type="match status" value="1"/>
</dbReference>
<dbReference type="InterPro" id="IPR018114">
    <property type="entry name" value="TRYPSIN_HIS"/>
</dbReference>
<evidence type="ECO:0000256" key="5">
    <source>
        <dbReference type="ARBA" id="ARBA00023145"/>
    </source>
</evidence>
<dbReference type="Proteomes" id="UP001378592">
    <property type="component" value="Unassembled WGS sequence"/>
</dbReference>
<keyword evidence="6" id="KW-1015">Disulfide bond</keyword>
<evidence type="ECO:0000259" key="8">
    <source>
        <dbReference type="PROSITE" id="PS50240"/>
    </source>
</evidence>
<dbReference type="AlphaFoldDB" id="A0AAN9Z5S6"/>
<dbReference type="EMBL" id="JAZDUA010000169">
    <property type="protein sequence ID" value="KAK7865651.1"/>
    <property type="molecule type" value="Genomic_DNA"/>
</dbReference>
<comment type="caution">
    <text evidence="9">The sequence shown here is derived from an EMBL/GenBank/DDBJ whole genome shotgun (WGS) entry which is preliminary data.</text>
</comment>
<dbReference type="InterPro" id="IPR051333">
    <property type="entry name" value="CLIP_Serine_Protease"/>
</dbReference>
<dbReference type="PANTHER" id="PTHR24260:SF134">
    <property type="entry name" value="AT07769P-RELATED"/>
    <property type="match status" value="1"/>
</dbReference>
<dbReference type="CDD" id="cd00190">
    <property type="entry name" value="Tryp_SPc"/>
    <property type="match status" value="1"/>
</dbReference>
<feature type="domain" description="Peptidase S1" evidence="8">
    <location>
        <begin position="1"/>
        <end position="211"/>
    </location>
</feature>
<dbReference type="InterPro" id="IPR001314">
    <property type="entry name" value="Peptidase_S1A"/>
</dbReference>
<dbReference type="PROSITE" id="PS00135">
    <property type="entry name" value="TRYPSIN_SER"/>
    <property type="match status" value="1"/>
</dbReference>
<keyword evidence="5" id="KW-0865">Zymogen</keyword>
<keyword evidence="10" id="KW-1185">Reference proteome</keyword>
<organism evidence="9 10">
    <name type="scientific">Gryllus longicercus</name>
    <dbReference type="NCBI Taxonomy" id="2509291"/>
    <lineage>
        <taxon>Eukaryota</taxon>
        <taxon>Metazoa</taxon>
        <taxon>Ecdysozoa</taxon>
        <taxon>Arthropoda</taxon>
        <taxon>Hexapoda</taxon>
        <taxon>Insecta</taxon>
        <taxon>Pterygota</taxon>
        <taxon>Neoptera</taxon>
        <taxon>Polyneoptera</taxon>
        <taxon>Orthoptera</taxon>
        <taxon>Ensifera</taxon>
        <taxon>Gryllidea</taxon>
        <taxon>Grylloidea</taxon>
        <taxon>Gryllidae</taxon>
        <taxon>Gryllinae</taxon>
        <taxon>Gryllus</taxon>
    </lineage>
</organism>
<dbReference type="InterPro" id="IPR001254">
    <property type="entry name" value="Trypsin_dom"/>
</dbReference>
<keyword evidence="1 7" id="KW-0645">Protease</keyword>
<sequence>MYLDDNAFCGGSLISTRWVLTAAHCASGVSTFEVYLGAVNMDARDDSVLVVETRSKIVHPSYSSLFLSNDIALLNLQQDVPLSASIQPVLLASGSNTFEGASARVSGWGKVSDASTWISPQLKYVDLSIISNNVCAQSFGSYMVRASTICGLGSSGRSACNGDSGGPLVDSSSGRQIGIVSFGSHLGCESGSPNGFARVSSFADWISQNTGLVIA</sequence>
<keyword evidence="4 7" id="KW-0720">Serine protease</keyword>
<keyword evidence="2" id="KW-0732">Signal</keyword>
<dbReference type="PRINTS" id="PR00722">
    <property type="entry name" value="CHYMOTRYPSIN"/>
</dbReference>
<name>A0AAN9Z5S6_9ORTH</name>
<dbReference type="Gene3D" id="2.40.10.10">
    <property type="entry name" value="Trypsin-like serine proteases"/>
    <property type="match status" value="2"/>
</dbReference>
<dbReference type="FunFam" id="2.40.10.10:FF:000004">
    <property type="entry name" value="Tryptase gamma 1"/>
    <property type="match status" value="1"/>
</dbReference>
<keyword evidence="3 7" id="KW-0378">Hydrolase</keyword>
<evidence type="ECO:0000256" key="6">
    <source>
        <dbReference type="ARBA" id="ARBA00023157"/>
    </source>
</evidence>